<comment type="similarity">
    <text evidence="3">Belongs to the PurU family.</text>
</comment>
<dbReference type="Pfam" id="PF00551">
    <property type="entry name" value="Formyl_trans_N"/>
    <property type="match status" value="1"/>
</dbReference>
<keyword evidence="2 3" id="KW-0378">Hydrolase</keyword>
<dbReference type="InterPro" id="IPR045865">
    <property type="entry name" value="ACT-like_dom_sf"/>
</dbReference>
<dbReference type="SUPFAM" id="SSF53328">
    <property type="entry name" value="Formyltransferase"/>
    <property type="match status" value="1"/>
</dbReference>
<dbReference type="CDD" id="cd04875">
    <property type="entry name" value="ACT_F4HF-DF"/>
    <property type="match status" value="1"/>
</dbReference>
<proteinExistence type="inferred from homology"/>
<gene>
    <name evidence="3 6" type="primary">purU</name>
    <name evidence="6" type="ORF">NYP16_12235</name>
</gene>
<dbReference type="InterPro" id="IPR044074">
    <property type="entry name" value="PurU_ACT"/>
</dbReference>
<dbReference type="Gene3D" id="3.30.70.260">
    <property type="match status" value="1"/>
</dbReference>
<comment type="function">
    <text evidence="3">Catalyzes the hydrolysis of 10-formyltetrahydrofolate (formyl-FH4) to formate and tetrahydrofolate (FH4).</text>
</comment>
<evidence type="ECO:0000256" key="1">
    <source>
        <dbReference type="ARBA" id="ARBA00022563"/>
    </source>
</evidence>
<keyword evidence="1 3" id="KW-0554">One-carbon metabolism</keyword>
<dbReference type="EMBL" id="JANWOI010000004">
    <property type="protein sequence ID" value="MDA5194721.1"/>
    <property type="molecule type" value="Genomic_DNA"/>
</dbReference>
<comment type="caution">
    <text evidence="6">The sequence shown here is derived from an EMBL/GenBank/DDBJ whole genome shotgun (WGS) entry which is preliminary data.</text>
</comment>
<dbReference type="InterPro" id="IPR041729">
    <property type="entry name" value="Formyl-FH4-Hydrolase_C"/>
</dbReference>
<dbReference type="PROSITE" id="PS51671">
    <property type="entry name" value="ACT"/>
    <property type="match status" value="1"/>
</dbReference>
<evidence type="ECO:0000313" key="7">
    <source>
        <dbReference type="Proteomes" id="UP001141619"/>
    </source>
</evidence>
<accession>A0A9X3TZA4</accession>
<dbReference type="GO" id="GO:0006730">
    <property type="term" value="P:one-carbon metabolic process"/>
    <property type="evidence" value="ECO:0007669"/>
    <property type="project" value="UniProtKB-KW"/>
</dbReference>
<dbReference type="InterPro" id="IPR004810">
    <property type="entry name" value="PurU"/>
</dbReference>
<keyword evidence="3" id="KW-0658">Purine biosynthesis</keyword>
<dbReference type="Gene3D" id="3.40.50.170">
    <property type="entry name" value="Formyl transferase, N-terminal domain"/>
    <property type="match status" value="1"/>
</dbReference>
<evidence type="ECO:0000256" key="3">
    <source>
        <dbReference type="HAMAP-Rule" id="MF_01927"/>
    </source>
</evidence>
<dbReference type="SUPFAM" id="SSF55021">
    <property type="entry name" value="ACT-like"/>
    <property type="match status" value="1"/>
</dbReference>
<feature type="active site" evidence="3">
    <location>
        <position position="233"/>
    </location>
</feature>
<protein>
    <recommendedName>
        <fullName evidence="3 4">Formyltetrahydrofolate deformylase</fullName>
        <ecNumber evidence="3 4">3.5.1.10</ecNumber>
    </recommendedName>
    <alternativeName>
        <fullName evidence="3">Formyl-FH(4) hydrolase</fullName>
    </alternativeName>
</protein>
<dbReference type="InterPro" id="IPR036477">
    <property type="entry name" value="Formyl_transf_N_sf"/>
</dbReference>
<comment type="pathway">
    <text evidence="3">Purine metabolism; IMP biosynthesis via de novo pathway; formate from 10-formyl-5,6,7,8-tetrahydrofolate: step 1/1.</text>
</comment>
<dbReference type="NCBIfam" id="TIGR00655">
    <property type="entry name" value="PurU"/>
    <property type="match status" value="1"/>
</dbReference>
<dbReference type="EC" id="3.5.1.10" evidence="3 4"/>
<name>A0A9X3TZA4_9PROT</name>
<keyword evidence="7" id="KW-1185">Reference proteome</keyword>
<reference evidence="6" key="2">
    <citation type="journal article" date="2023" name="Syst. Appl. Microbiol.">
        <title>Govania unica gen. nov., sp. nov., a rare biosphere bacterium that represents a novel family in the class Alphaproteobacteria.</title>
        <authorList>
            <person name="Vandamme P."/>
            <person name="Peeters C."/>
            <person name="Hettiarachchi A."/>
            <person name="Cnockaert M."/>
            <person name="Carlier A."/>
        </authorList>
    </citation>
    <scope>NUCLEOTIDE SEQUENCE</scope>
    <source>
        <strain evidence="6">LMG 31809</strain>
    </source>
</reference>
<dbReference type="HAMAP" id="MF_01927">
    <property type="entry name" value="PurU"/>
    <property type="match status" value="1"/>
</dbReference>
<dbReference type="PANTHER" id="PTHR42706:SF1">
    <property type="entry name" value="FORMYLTETRAHYDROFOLATE DEFORMYLASE 2, MITOCHONDRIAL"/>
    <property type="match status" value="1"/>
</dbReference>
<organism evidence="6 7">
    <name type="scientific">Govanella unica</name>
    <dbReference type="NCBI Taxonomy" id="2975056"/>
    <lineage>
        <taxon>Bacteria</taxon>
        <taxon>Pseudomonadati</taxon>
        <taxon>Pseudomonadota</taxon>
        <taxon>Alphaproteobacteria</taxon>
        <taxon>Emcibacterales</taxon>
        <taxon>Govanellaceae</taxon>
        <taxon>Govanella</taxon>
    </lineage>
</organism>
<dbReference type="PIRSF" id="PIRSF036480">
    <property type="entry name" value="FormyFH4_hydr"/>
    <property type="match status" value="1"/>
</dbReference>
<sequence length="289" mass="32593">MPVSTPDLAFVLTLSCPNRVGIVYAVSKFLFERGLNITDSAQYDDLSTGRFFMRVAFAVTDAPHSRDELQAAFATVAEGLDMVWTLRDRAVKPRVMILVSKFDHCLIDLLYRTSIGELDMEIPAIVSNHRDAYQLAAAYDIPFHHLPVSRDNKEEQEDRLLDLARREAVDLIVLARYMQILSDRMCASLPCPAINIHHSFLPSFKGAMPYHQAHKRGVKLIGATAHYVTPDLDEGPIIEQDIARVTHAMTPEDLIAVGRDTEKLVLARAVRLHIEDRILPNDHKTVVFR</sequence>
<dbReference type="AlphaFoldDB" id="A0A9X3TZA4"/>
<dbReference type="GO" id="GO:0008864">
    <property type="term" value="F:formyltetrahydrofolate deformylase activity"/>
    <property type="evidence" value="ECO:0007669"/>
    <property type="project" value="UniProtKB-UniRule"/>
</dbReference>
<dbReference type="CDD" id="cd08648">
    <property type="entry name" value="FMT_core_Formyl-FH4-Hydrolase_C"/>
    <property type="match status" value="1"/>
</dbReference>
<dbReference type="PANTHER" id="PTHR42706">
    <property type="entry name" value="FORMYLTETRAHYDROFOLATE DEFORMYLASE"/>
    <property type="match status" value="1"/>
</dbReference>
<dbReference type="GO" id="GO:0006189">
    <property type="term" value="P:'de novo' IMP biosynthetic process"/>
    <property type="evidence" value="ECO:0007669"/>
    <property type="project" value="UniProtKB-UniRule"/>
</dbReference>
<evidence type="ECO:0000313" key="6">
    <source>
        <dbReference type="EMBL" id="MDA5194721.1"/>
    </source>
</evidence>
<evidence type="ECO:0000256" key="4">
    <source>
        <dbReference type="NCBIfam" id="TIGR00655"/>
    </source>
</evidence>
<dbReference type="Pfam" id="PF01842">
    <property type="entry name" value="ACT"/>
    <property type="match status" value="1"/>
</dbReference>
<evidence type="ECO:0000259" key="5">
    <source>
        <dbReference type="PROSITE" id="PS51671"/>
    </source>
</evidence>
<dbReference type="InterPro" id="IPR002912">
    <property type="entry name" value="ACT_dom"/>
</dbReference>
<feature type="domain" description="ACT" evidence="5">
    <location>
        <begin position="11"/>
        <end position="91"/>
    </location>
</feature>
<evidence type="ECO:0000256" key="2">
    <source>
        <dbReference type="ARBA" id="ARBA00022801"/>
    </source>
</evidence>
<comment type="catalytic activity">
    <reaction evidence="3">
        <text>(6R)-10-formyltetrahydrofolate + H2O = (6S)-5,6,7,8-tetrahydrofolate + formate + H(+)</text>
        <dbReference type="Rhea" id="RHEA:19833"/>
        <dbReference type="ChEBI" id="CHEBI:15377"/>
        <dbReference type="ChEBI" id="CHEBI:15378"/>
        <dbReference type="ChEBI" id="CHEBI:15740"/>
        <dbReference type="ChEBI" id="CHEBI:57453"/>
        <dbReference type="ChEBI" id="CHEBI:195366"/>
        <dbReference type="EC" id="3.5.1.10"/>
    </reaction>
</comment>
<dbReference type="InterPro" id="IPR002376">
    <property type="entry name" value="Formyl_transf_N"/>
</dbReference>
<reference evidence="6" key="1">
    <citation type="submission" date="2022-08" db="EMBL/GenBank/DDBJ databases">
        <authorList>
            <person name="Vandamme P."/>
            <person name="Hettiarachchi A."/>
            <person name="Peeters C."/>
            <person name="Cnockaert M."/>
            <person name="Carlier A."/>
        </authorList>
    </citation>
    <scope>NUCLEOTIDE SEQUENCE</scope>
    <source>
        <strain evidence="6">LMG 31809</strain>
    </source>
</reference>
<dbReference type="Proteomes" id="UP001141619">
    <property type="component" value="Unassembled WGS sequence"/>
</dbReference>
<dbReference type="PRINTS" id="PR01575">
    <property type="entry name" value="FFH4HYDRLASE"/>
</dbReference>
<dbReference type="RefSeq" id="WP_274944426.1">
    <property type="nucleotide sequence ID" value="NZ_JANWOI010000004.1"/>
</dbReference>
<dbReference type="NCBIfam" id="NF004684">
    <property type="entry name" value="PRK06027.1"/>
    <property type="match status" value="1"/>
</dbReference>